<dbReference type="GO" id="GO:0022857">
    <property type="term" value="F:transmembrane transporter activity"/>
    <property type="evidence" value="ECO:0007669"/>
    <property type="project" value="InterPro"/>
</dbReference>
<keyword evidence="3 6" id="KW-0812">Transmembrane</keyword>
<dbReference type="Proteomes" id="UP000189670">
    <property type="component" value="Unassembled WGS sequence"/>
</dbReference>
<evidence type="ECO:0000256" key="3">
    <source>
        <dbReference type="ARBA" id="ARBA00022692"/>
    </source>
</evidence>
<feature type="transmembrane region" description="Helical" evidence="6">
    <location>
        <begin position="297"/>
        <end position="315"/>
    </location>
</feature>
<protein>
    <submittedName>
        <fullName evidence="8">Protein AmpG</fullName>
    </submittedName>
</protein>
<name>A0A1V1PFH5_9BACT</name>
<comment type="subcellular location">
    <subcellularLocation>
        <location evidence="1">Membrane</location>
        <topology evidence="1">Multi-pass membrane protein</topology>
    </subcellularLocation>
</comment>
<sequence>MRPSGKIMKKQSMLRSILSRRMLVSFIFGFSCGLPLLLTMSVLQAWMKKENVDLSVIGLMALVGLPYTLKFLWAPFLDRYTLPFLGRRRGWLLIAQIFLALSTAGLGLTRPAESPWMVAFAAFLLTFFSASQDIVVDAYRREDLSDEELGLGSSLYINGYRIGMLLASGGGLILADMMPFSQVYLVMALCMIPGMITTLLTPEPTITEKMPVNMKEAVIDPLVEYFSRNHAIWILAFILFYKIGDTMALAMTTPFYLDIGFSMTEIGAVVKLFGFWATIGGGLLGGIVMIRLGINRSLWIFGFFQAVSILGFVVLSRTGPVVAVLSGVIAFENLAGGMGTAAYSAFMAKITNKKFTATQYALLTSLMGIPRVIAAAPTGYLAEKMGWEMFFIFCTIMAIPGILMLFIFAPWRDGDSPSAN</sequence>
<dbReference type="NCBIfam" id="TIGR00901">
    <property type="entry name" value="2A0125"/>
    <property type="match status" value="1"/>
</dbReference>
<dbReference type="EMBL" id="ATBP01000055">
    <property type="protein sequence ID" value="ETR73513.1"/>
    <property type="molecule type" value="Genomic_DNA"/>
</dbReference>
<dbReference type="Gene3D" id="1.20.1250.20">
    <property type="entry name" value="MFS general substrate transporter like domains"/>
    <property type="match status" value="2"/>
</dbReference>
<evidence type="ECO:0000256" key="2">
    <source>
        <dbReference type="ARBA" id="ARBA00022448"/>
    </source>
</evidence>
<evidence type="ECO:0000259" key="7">
    <source>
        <dbReference type="PROSITE" id="PS50850"/>
    </source>
</evidence>
<dbReference type="PANTHER" id="PTHR12778">
    <property type="entry name" value="SOLUTE CARRIER FAMILY 33 ACETYL-COA TRANSPORTER -RELATED"/>
    <property type="match status" value="1"/>
</dbReference>
<feature type="transmembrane region" description="Helical" evidence="6">
    <location>
        <begin position="232"/>
        <end position="257"/>
    </location>
</feature>
<evidence type="ECO:0000313" key="8">
    <source>
        <dbReference type="EMBL" id="ETR73513.1"/>
    </source>
</evidence>
<dbReference type="InterPro" id="IPR020846">
    <property type="entry name" value="MFS_dom"/>
</dbReference>
<dbReference type="CDD" id="cd17486">
    <property type="entry name" value="MFS_AmpG_like"/>
    <property type="match status" value="1"/>
</dbReference>
<dbReference type="PANTHER" id="PTHR12778:SF10">
    <property type="entry name" value="MAJOR FACILITATOR SUPERFAMILY DOMAIN-CONTAINING PROTEIN 3"/>
    <property type="match status" value="1"/>
</dbReference>
<proteinExistence type="predicted"/>
<feature type="transmembrane region" description="Helical" evidence="6">
    <location>
        <begin position="181"/>
        <end position="200"/>
    </location>
</feature>
<dbReference type="InterPro" id="IPR011701">
    <property type="entry name" value="MFS"/>
</dbReference>
<keyword evidence="2" id="KW-0813">Transport</keyword>
<dbReference type="PROSITE" id="PS51257">
    <property type="entry name" value="PROKAR_LIPOPROTEIN"/>
    <property type="match status" value="1"/>
</dbReference>
<organism evidence="8 9">
    <name type="scientific">Candidatus Magnetoglobus multicellularis str. Araruama</name>
    <dbReference type="NCBI Taxonomy" id="890399"/>
    <lineage>
        <taxon>Bacteria</taxon>
        <taxon>Pseudomonadati</taxon>
        <taxon>Thermodesulfobacteriota</taxon>
        <taxon>Desulfobacteria</taxon>
        <taxon>Desulfobacterales</taxon>
        <taxon>Desulfobacteraceae</taxon>
        <taxon>Candidatus Magnetoglobus</taxon>
    </lineage>
</organism>
<dbReference type="Pfam" id="PF07690">
    <property type="entry name" value="MFS_1"/>
    <property type="match status" value="1"/>
</dbReference>
<gene>
    <name evidence="8" type="primary">ampG</name>
    <name evidence="8" type="ORF">OMM_00903</name>
</gene>
<feature type="domain" description="Major facilitator superfamily (MFS) profile" evidence="7">
    <location>
        <begin position="17"/>
        <end position="412"/>
    </location>
</feature>
<evidence type="ECO:0000256" key="6">
    <source>
        <dbReference type="SAM" id="Phobius"/>
    </source>
</evidence>
<evidence type="ECO:0000313" key="9">
    <source>
        <dbReference type="Proteomes" id="UP000189670"/>
    </source>
</evidence>
<dbReference type="AlphaFoldDB" id="A0A1V1PFH5"/>
<dbReference type="InterPro" id="IPR004752">
    <property type="entry name" value="AmpG_permease/AT-1"/>
</dbReference>
<comment type="caution">
    <text evidence="8">The sequence shown here is derived from an EMBL/GenBank/DDBJ whole genome shotgun (WGS) entry which is preliminary data.</text>
</comment>
<evidence type="ECO:0000256" key="1">
    <source>
        <dbReference type="ARBA" id="ARBA00004141"/>
    </source>
</evidence>
<feature type="transmembrane region" description="Helical" evidence="6">
    <location>
        <begin position="269"/>
        <end position="290"/>
    </location>
</feature>
<reference evidence="9" key="1">
    <citation type="submission" date="2012-11" db="EMBL/GenBank/DDBJ databases">
        <authorList>
            <person name="Lucero-Rivera Y.E."/>
            <person name="Tovar-Ramirez D."/>
        </authorList>
    </citation>
    <scope>NUCLEOTIDE SEQUENCE [LARGE SCALE GENOMIC DNA]</scope>
    <source>
        <strain evidence="9">Araruama</strain>
    </source>
</reference>
<keyword evidence="5 6" id="KW-0472">Membrane</keyword>
<feature type="transmembrane region" description="Helical" evidence="6">
    <location>
        <begin position="114"/>
        <end position="135"/>
    </location>
</feature>
<evidence type="ECO:0000256" key="4">
    <source>
        <dbReference type="ARBA" id="ARBA00022989"/>
    </source>
</evidence>
<dbReference type="SUPFAM" id="SSF103473">
    <property type="entry name" value="MFS general substrate transporter"/>
    <property type="match status" value="1"/>
</dbReference>
<keyword evidence="4 6" id="KW-1133">Transmembrane helix</keyword>
<feature type="transmembrane region" description="Helical" evidence="6">
    <location>
        <begin position="360"/>
        <end position="381"/>
    </location>
</feature>
<feature type="transmembrane region" description="Helical" evidence="6">
    <location>
        <begin position="89"/>
        <end position="108"/>
    </location>
</feature>
<feature type="transmembrane region" description="Helical" evidence="6">
    <location>
        <begin position="321"/>
        <end position="348"/>
    </location>
</feature>
<feature type="transmembrane region" description="Helical" evidence="6">
    <location>
        <begin position="387"/>
        <end position="408"/>
    </location>
</feature>
<feature type="transmembrane region" description="Helical" evidence="6">
    <location>
        <begin position="55"/>
        <end position="77"/>
    </location>
</feature>
<accession>A0A1V1PFH5</accession>
<evidence type="ECO:0000256" key="5">
    <source>
        <dbReference type="ARBA" id="ARBA00023136"/>
    </source>
</evidence>
<dbReference type="GO" id="GO:0016020">
    <property type="term" value="C:membrane"/>
    <property type="evidence" value="ECO:0007669"/>
    <property type="project" value="UniProtKB-SubCell"/>
</dbReference>
<dbReference type="PROSITE" id="PS50850">
    <property type="entry name" value="MFS"/>
    <property type="match status" value="1"/>
</dbReference>
<dbReference type="InterPro" id="IPR036259">
    <property type="entry name" value="MFS_trans_sf"/>
</dbReference>